<accession>A0A3G1B635</accession>
<dbReference type="AlphaFoldDB" id="A0A3G1B635"/>
<protein>
    <submittedName>
        <fullName evidence="1">Uncharacterized protein</fullName>
    </submittedName>
</protein>
<sequence length="82" mass="9327">MAGMMSTSISLGKGIGRHLSSILVDEEGVSLENIWQTITDFGINRDDLKKIDPTYKELFEIYSAIRAYRISVKYLKDLKTKI</sequence>
<keyword evidence="2" id="KW-1185">Reference proteome</keyword>
<evidence type="ECO:0000313" key="1">
    <source>
        <dbReference type="EMBL" id="AJZ75447.1"/>
    </source>
</evidence>
<dbReference type="STRING" id="1603555.SU86_002550"/>
<proteinExistence type="predicted"/>
<dbReference type="Proteomes" id="UP000266745">
    <property type="component" value="Chromosome"/>
</dbReference>
<dbReference type="KEGG" id="tah:SU86_002550"/>
<name>A0A3G1B635_9ARCH</name>
<reference evidence="1 2" key="1">
    <citation type="journal article" date="2016" name="Sci. Rep.">
        <title>A novel ammonia-oxidizing archaeon from wastewater treatment plant: Its enrichment, physiological and genomic characteristics.</title>
        <authorList>
            <person name="Li Y."/>
            <person name="Ding K."/>
            <person name="Wen X."/>
            <person name="Zhang B."/>
            <person name="Shen B."/>
            <person name="Yang Y."/>
        </authorList>
    </citation>
    <scope>NUCLEOTIDE SEQUENCE [LARGE SCALE GENOMIC DNA]</scope>
    <source>
        <strain evidence="1 2">SAT1</strain>
    </source>
</reference>
<organism evidence="1 2">
    <name type="scientific">Candidatus Nitrosotenuis cloacae</name>
    <dbReference type="NCBI Taxonomy" id="1603555"/>
    <lineage>
        <taxon>Archaea</taxon>
        <taxon>Nitrososphaerota</taxon>
        <taxon>Candidatus Nitrosotenuis</taxon>
    </lineage>
</organism>
<dbReference type="EMBL" id="CP011097">
    <property type="protein sequence ID" value="AJZ75447.1"/>
    <property type="molecule type" value="Genomic_DNA"/>
</dbReference>
<evidence type="ECO:0000313" key="2">
    <source>
        <dbReference type="Proteomes" id="UP000266745"/>
    </source>
</evidence>
<gene>
    <name evidence="1" type="ORF">SU86_002550</name>
</gene>